<proteinExistence type="predicted"/>
<dbReference type="InterPro" id="IPR017853">
    <property type="entry name" value="GH"/>
</dbReference>
<dbReference type="Proteomes" id="UP000256345">
    <property type="component" value="Unassembled WGS sequence"/>
</dbReference>
<evidence type="ECO:0000313" key="11">
    <source>
        <dbReference type="Proteomes" id="UP000035579"/>
    </source>
</evidence>
<sequence>MVPSRRESRMRAPVLLLLLLTAVACGEDSLELLQEEASDCPEAPAMRLGAVPSAAVVLNAYYLQEEAARDLRRGRTESPAVEETLAKVSALGAHAVRTIGYNDAADKRGDSAIQVAPLQYDEVSLRGLDLVLHRAAAYGVKLVLPLGNYWDAYGGARRYVEWAGLPSPVEGDPRFFTERAVIEHYKAHVARLLSRENSFDGLRYGEHPAVLAWELLNEPRGKGLDPEGAAMRAWVDEVAAVVKAYAPGHLVGTGEEGFDTSLAGYDELFWRGAASSPFFKGGSSFRRNTASPFIDFASVHFYPELYGVKQDDTARAGAHWFSEHAAIARDVGKPLFIGEFALRNHEGFSLDERRAMYRGWFRCASRVGAGASGPWMFANDSRPEEWDEFTFYYRDGTLPADPRNRYADLVVEAAALSGTR</sequence>
<evidence type="ECO:0000256" key="5">
    <source>
        <dbReference type="ARBA" id="ARBA00022729"/>
    </source>
</evidence>
<dbReference type="AlphaFoldDB" id="A0AAC8Q3D1"/>
<keyword evidence="6" id="KW-0378">Hydrolase</keyword>
<dbReference type="KEGG" id="age:AA314_01832"/>
<gene>
    <name evidence="9" type="ORF">AA314_01832</name>
    <name evidence="10" type="ORF">ATI61_104385</name>
</gene>
<comment type="catalytic activity">
    <reaction evidence="1">
        <text>Random hydrolysis of (1-&gt;4)-beta-D-mannosidic linkages in mannans, galactomannans and glucomannans.</text>
        <dbReference type="EC" id="3.2.1.78"/>
    </reaction>
</comment>
<keyword evidence="12" id="KW-1185">Reference proteome</keyword>
<dbReference type="InterPro" id="IPR001547">
    <property type="entry name" value="Glyco_hydro_5"/>
</dbReference>
<evidence type="ECO:0000256" key="7">
    <source>
        <dbReference type="ARBA" id="ARBA00023295"/>
    </source>
</evidence>
<keyword evidence="4" id="KW-0964">Secreted</keyword>
<reference evidence="9 11" key="1">
    <citation type="submission" date="2015-05" db="EMBL/GenBank/DDBJ databases">
        <title>Genome assembly of Archangium gephyra DSM 2261.</title>
        <authorList>
            <person name="Sharma G."/>
            <person name="Subramanian S."/>
        </authorList>
    </citation>
    <scope>NUCLEOTIDE SEQUENCE [LARGE SCALE GENOMIC DNA]</scope>
    <source>
        <strain evidence="9 11">DSM 2261</strain>
    </source>
</reference>
<dbReference type="EMBL" id="QUMU01000004">
    <property type="protein sequence ID" value="REG33095.1"/>
    <property type="molecule type" value="Genomic_DNA"/>
</dbReference>
<evidence type="ECO:0000256" key="1">
    <source>
        <dbReference type="ARBA" id="ARBA00001678"/>
    </source>
</evidence>
<evidence type="ECO:0000256" key="2">
    <source>
        <dbReference type="ARBA" id="ARBA00004613"/>
    </source>
</evidence>
<accession>A0AAC8Q3D1</accession>
<dbReference type="PANTHER" id="PTHR31451:SF39">
    <property type="entry name" value="MANNAN ENDO-1,4-BETA-MANNOSIDASE 1"/>
    <property type="match status" value="1"/>
</dbReference>
<dbReference type="Pfam" id="PF26410">
    <property type="entry name" value="GH5_mannosidase"/>
    <property type="match status" value="1"/>
</dbReference>
<dbReference type="InterPro" id="IPR045053">
    <property type="entry name" value="MAN-like"/>
</dbReference>
<dbReference type="PROSITE" id="PS00659">
    <property type="entry name" value="GLYCOSYL_HYDROL_F5"/>
    <property type="match status" value="1"/>
</dbReference>
<dbReference type="InterPro" id="IPR018087">
    <property type="entry name" value="Glyco_hydro_5_CS"/>
</dbReference>
<evidence type="ECO:0000259" key="8">
    <source>
        <dbReference type="Pfam" id="PF26410"/>
    </source>
</evidence>
<evidence type="ECO:0000256" key="3">
    <source>
        <dbReference type="ARBA" id="ARBA00012706"/>
    </source>
</evidence>
<evidence type="ECO:0000256" key="6">
    <source>
        <dbReference type="ARBA" id="ARBA00022801"/>
    </source>
</evidence>
<dbReference type="PROSITE" id="PS51257">
    <property type="entry name" value="PROKAR_LIPOPROTEIN"/>
    <property type="match status" value="1"/>
</dbReference>
<feature type="domain" description="Glycoside hydrolase family 5" evidence="8">
    <location>
        <begin position="81"/>
        <end position="350"/>
    </location>
</feature>
<name>A0AAC8Q3D1_9BACT</name>
<evidence type="ECO:0000313" key="9">
    <source>
        <dbReference type="EMBL" id="AKJ00206.1"/>
    </source>
</evidence>
<dbReference type="EMBL" id="CP011509">
    <property type="protein sequence ID" value="AKJ00206.1"/>
    <property type="molecule type" value="Genomic_DNA"/>
</dbReference>
<reference evidence="10 12" key="2">
    <citation type="submission" date="2018-08" db="EMBL/GenBank/DDBJ databases">
        <title>Genomic Encyclopedia of Archaeal and Bacterial Type Strains, Phase II (KMG-II): from individual species to whole genera.</title>
        <authorList>
            <person name="Goeker M."/>
        </authorList>
    </citation>
    <scope>NUCLEOTIDE SEQUENCE [LARGE SCALE GENOMIC DNA]</scope>
    <source>
        <strain evidence="10 12">DSM 2261</strain>
    </source>
</reference>
<organism evidence="9 11">
    <name type="scientific">Archangium gephyra</name>
    <dbReference type="NCBI Taxonomy" id="48"/>
    <lineage>
        <taxon>Bacteria</taxon>
        <taxon>Pseudomonadati</taxon>
        <taxon>Myxococcota</taxon>
        <taxon>Myxococcia</taxon>
        <taxon>Myxococcales</taxon>
        <taxon>Cystobacterineae</taxon>
        <taxon>Archangiaceae</taxon>
        <taxon>Archangium</taxon>
    </lineage>
</organism>
<dbReference type="Proteomes" id="UP000035579">
    <property type="component" value="Chromosome"/>
</dbReference>
<keyword evidence="7" id="KW-0326">Glycosidase</keyword>
<dbReference type="SUPFAM" id="SSF51445">
    <property type="entry name" value="(Trans)glycosidases"/>
    <property type="match status" value="1"/>
</dbReference>
<evidence type="ECO:0000256" key="4">
    <source>
        <dbReference type="ARBA" id="ARBA00022525"/>
    </source>
</evidence>
<dbReference type="GO" id="GO:0016985">
    <property type="term" value="F:mannan endo-1,4-beta-mannosidase activity"/>
    <property type="evidence" value="ECO:0007669"/>
    <property type="project" value="TreeGrafter"/>
</dbReference>
<dbReference type="GO" id="GO:0000272">
    <property type="term" value="P:polysaccharide catabolic process"/>
    <property type="evidence" value="ECO:0007669"/>
    <property type="project" value="InterPro"/>
</dbReference>
<dbReference type="GO" id="GO:0005576">
    <property type="term" value="C:extracellular region"/>
    <property type="evidence" value="ECO:0007669"/>
    <property type="project" value="UniProtKB-SubCell"/>
</dbReference>
<dbReference type="EC" id="3.2.1.78" evidence="3"/>
<keyword evidence="5" id="KW-0732">Signal</keyword>
<dbReference type="PANTHER" id="PTHR31451">
    <property type="match status" value="1"/>
</dbReference>
<comment type="subcellular location">
    <subcellularLocation>
        <location evidence="2">Secreted</location>
    </subcellularLocation>
</comment>
<evidence type="ECO:0000313" key="10">
    <source>
        <dbReference type="EMBL" id="REG33095.1"/>
    </source>
</evidence>
<evidence type="ECO:0000313" key="12">
    <source>
        <dbReference type="Proteomes" id="UP000256345"/>
    </source>
</evidence>
<protein>
    <recommendedName>
        <fullName evidence="3">mannan endo-1,4-beta-mannosidase</fullName>
        <ecNumber evidence="3">3.2.1.78</ecNumber>
    </recommendedName>
</protein>
<dbReference type="Gene3D" id="3.20.20.80">
    <property type="entry name" value="Glycosidases"/>
    <property type="match status" value="1"/>
</dbReference>